<keyword evidence="13 22" id="KW-1133">Transmembrane helix</keyword>
<dbReference type="GO" id="GO:0030246">
    <property type="term" value="F:carbohydrate binding"/>
    <property type="evidence" value="ECO:0007669"/>
    <property type="project" value="UniProtKB-KW"/>
</dbReference>
<dbReference type="GO" id="GO:0048544">
    <property type="term" value="P:recognition of pollen"/>
    <property type="evidence" value="ECO:0007669"/>
    <property type="project" value="InterPro"/>
</dbReference>
<evidence type="ECO:0000259" key="25">
    <source>
        <dbReference type="PROSITE" id="PS50927"/>
    </source>
</evidence>
<keyword evidence="15" id="KW-1015">Disulfide bond</keyword>
<keyword evidence="12 20" id="KW-0067">ATP-binding</keyword>
<dbReference type="InterPro" id="IPR001480">
    <property type="entry name" value="Bulb-type_lectin_dom"/>
</dbReference>
<evidence type="ECO:0000256" key="13">
    <source>
        <dbReference type="ARBA" id="ARBA00022989"/>
    </source>
</evidence>
<evidence type="ECO:0000256" key="4">
    <source>
        <dbReference type="ARBA" id="ARBA00022536"/>
    </source>
</evidence>
<dbReference type="CDD" id="cd14066">
    <property type="entry name" value="STKc_IRAK"/>
    <property type="match status" value="1"/>
</dbReference>
<keyword evidence="9" id="KW-0430">Lectin</keyword>
<dbReference type="GO" id="GO:0005886">
    <property type="term" value="C:plasma membrane"/>
    <property type="evidence" value="ECO:0007669"/>
    <property type="project" value="UniProtKB-SubCell"/>
</dbReference>
<evidence type="ECO:0000256" key="14">
    <source>
        <dbReference type="ARBA" id="ARBA00023136"/>
    </source>
</evidence>
<dbReference type="InterPro" id="IPR000719">
    <property type="entry name" value="Prot_kinase_dom"/>
</dbReference>
<dbReference type="Pfam" id="PF08276">
    <property type="entry name" value="PAN_2"/>
    <property type="match status" value="1"/>
</dbReference>
<dbReference type="SMART" id="SM00108">
    <property type="entry name" value="B_lectin"/>
    <property type="match status" value="1"/>
</dbReference>
<dbReference type="Pfam" id="PF00954">
    <property type="entry name" value="S_locus_glycop"/>
    <property type="match status" value="1"/>
</dbReference>
<evidence type="ECO:0000313" key="28">
    <source>
        <dbReference type="Proteomes" id="UP000636709"/>
    </source>
</evidence>
<dbReference type="PROSITE" id="PS00108">
    <property type="entry name" value="PROTEIN_KINASE_ST"/>
    <property type="match status" value="1"/>
</dbReference>
<dbReference type="Pfam" id="PF00069">
    <property type="entry name" value="Pkinase"/>
    <property type="match status" value="1"/>
</dbReference>
<comment type="similarity">
    <text evidence="20">Belongs to the protein kinase superfamily. Ser/Thr protein kinase family.</text>
</comment>
<keyword evidence="14 22" id="KW-0472">Membrane</keyword>
<evidence type="ECO:0000256" key="9">
    <source>
        <dbReference type="ARBA" id="ARBA00022734"/>
    </source>
</evidence>
<reference evidence="27" key="1">
    <citation type="submission" date="2020-07" db="EMBL/GenBank/DDBJ databases">
        <title>Genome sequence and genetic diversity analysis of an under-domesticated orphan crop, white fonio (Digitaria exilis).</title>
        <authorList>
            <person name="Bennetzen J.L."/>
            <person name="Chen S."/>
            <person name="Ma X."/>
            <person name="Wang X."/>
            <person name="Yssel A.E.J."/>
            <person name="Chaluvadi S.R."/>
            <person name="Johnson M."/>
            <person name="Gangashetty P."/>
            <person name="Hamidou F."/>
            <person name="Sanogo M.D."/>
            <person name="Zwaenepoel A."/>
            <person name="Wallace J."/>
            <person name="Van De Peer Y."/>
            <person name="Van Deynze A."/>
        </authorList>
    </citation>
    <scope>NUCLEOTIDE SEQUENCE</scope>
    <source>
        <tissue evidence="27">Leaves</tissue>
    </source>
</reference>
<proteinExistence type="inferred from homology"/>
<dbReference type="PROSITE" id="PS50948">
    <property type="entry name" value="PAN"/>
    <property type="match status" value="1"/>
</dbReference>
<dbReference type="FunFam" id="1.10.510.10:FF:000227">
    <property type="entry name" value="Serine/threonine-protein kinase"/>
    <property type="match status" value="1"/>
</dbReference>
<dbReference type="PROSITE" id="PS50927">
    <property type="entry name" value="BULB_LECTIN"/>
    <property type="match status" value="1"/>
</dbReference>
<evidence type="ECO:0000256" key="18">
    <source>
        <dbReference type="ARBA" id="ARBA00047899"/>
    </source>
</evidence>
<dbReference type="SMART" id="SM00220">
    <property type="entry name" value="S_TKc"/>
    <property type="match status" value="1"/>
</dbReference>
<accession>A0A835E3P8</accession>
<comment type="catalytic activity">
    <reaction evidence="18 20">
        <text>L-threonyl-[protein] + ATP = O-phospho-L-threonyl-[protein] + ADP + H(+)</text>
        <dbReference type="Rhea" id="RHEA:46608"/>
        <dbReference type="Rhea" id="RHEA-COMP:11060"/>
        <dbReference type="Rhea" id="RHEA-COMP:11605"/>
        <dbReference type="ChEBI" id="CHEBI:15378"/>
        <dbReference type="ChEBI" id="CHEBI:30013"/>
        <dbReference type="ChEBI" id="CHEBI:30616"/>
        <dbReference type="ChEBI" id="CHEBI:61977"/>
        <dbReference type="ChEBI" id="CHEBI:456216"/>
        <dbReference type="EC" id="2.7.11.1"/>
    </reaction>
</comment>
<evidence type="ECO:0000256" key="19">
    <source>
        <dbReference type="ARBA" id="ARBA00048679"/>
    </source>
</evidence>
<dbReference type="InterPro" id="IPR011009">
    <property type="entry name" value="Kinase-like_dom_sf"/>
</dbReference>
<evidence type="ECO:0000256" key="20">
    <source>
        <dbReference type="PIRNR" id="PIRNR000641"/>
    </source>
</evidence>
<feature type="chain" id="PRO_5032432233" description="Receptor-like serine/threonine-protein kinase" evidence="23">
    <location>
        <begin position="27"/>
        <end position="802"/>
    </location>
</feature>
<evidence type="ECO:0000256" key="8">
    <source>
        <dbReference type="ARBA" id="ARBA00022729"/>
    </source>
</evidence>
<keyword evidence="6 20" id="KW-0808">Transferase</keyword>
<dbReference type="GO" id="GO:0005524">
    <property type="term" value="F:ATP binding"/>
    <property type="evidence" value="ECO:0007669"/>
    <property type="project" value="UniProtKB-UniRule"/>
</dbReference>
<feature type="signal peptide" evidence="23">
    <location>
        <begin position="1"/>
        <end position="26"/>
    </location>
</feature>
<evidence type="ECO:0000256" key="22">
    <source>
        <dbReference type="SAM" id="Phobius"/>
    </source>
</evidence>
<dbReference type="InterPro" id="IPR008271">
    <property type="entry name" value="Ser/Thr_kinase_AS"/>
</dbReference>
<dbReference type="InterPro" id="IPR000858">
    <property type="entry name" value="S_locus_glycoprot_dom"/>
</dbReference>
<name>A0A835E3P8_9POAL</name>
<dbReference type="FunFam" id="2.90.10.10:FF:000002">
    <property type="entry name" value="Serine/threonine-protein kinase"/>
    <property type="match status" value="1"/>
</dbReference>
<sequence>MATWLSPCARFLLLLLLSQQKFPSHASDTLTANQRLSGNQKMISQDGNFALGFFQPAVVAEGSNSKWYIGIWYNKIPGQTIVWVANRAKPVSDPVSSGLIISDDGNLVILRNHSESPTWSTNIKNNKAANSTVAILLNTGNLVVRHGPNTSVVLWQSFDDITDTWLPGNKLSRNKKTGVVKQMTSWKDQGDPTPGMFSIGLDPKGSTQYIILWNNSVVYWASGNWTGNSFSGVPELSPTNSYPISGYTFQFVDNDEETYFTYNVKSDPQIFTRAIIDISGLFQTFVWIEATQAWVTFFTQPKTKCSVYGTCGENSMCSENAASSCSCLKGFVESYPNNWVLNDHTSGCRRMVPLKCANNSSMNKQDKLYLIDNVRLPDNAHIINAANVHDCELICLSNCSCTAYSHNGTCLIWHDHLMNLQDSTGGSDRIFIRLAASEIPNSGTKKWWIIGIIIGGFIILSLGITVVYFLHKRSRISSINQVDGTLISFKYSDLQFITRNFSARLGTGSFGSVFKGVLPDTTTVAVKKLEGFHQGEKQFRAEVSTIGNIHHMNLIRLLGFCSKGAEKLLVYEYMPNGSLDKHLFDSGSITLSWRIKYQIAVGIAKGLAYLHEECRDCIIHCDIKPQNILLDASFVPKVADFGLAKLLGRDFSRVLTSMRGTVGYLAPEWISGAAITTKADVFSYGMMLFEIISGKRNLEHTETNMEAFFPVLVARKLLEGEVQILFGTELNNGVSVEEIERACKVACWCVQDSESSRPTMGKIVKILEGLVDIEVPPVPRYLNVLAEGSNNVEFSSYEQLSE</sequence>
<feature type="binding site" evidence="21">
    <location>
        <position position="528"/>
    </location>
    <ligand>
        <name>ATP</name>
        <dbReference type="ChEBI" id="CHEBI:30616"/>
    </ligand>
</feature>
<comment type="catalytic activity">
    <reaction evidence="19 20">
        <text>L-seryl-[protein] + ATP = O-phospho-L-seryl-[protein] + ADP + H(+)</text>
        <dbReference type="Rhea" id="RHEA:17989"/>
        <dbReference type="Rhea" id="RHEA-COMP:9863"/>
        <dbReference type="Rhea" id="RHEA-COMP:11604"/>
        <dbReference type="ChEBI" id="CHEBI:15378"/>
        <dbReference type="ChEBI" id="CHEBI:29999"/>
        <dbReference type="ChEBI" id="CHEBI:30616"/>
        <dbReference type="ChEBI" id="CHEBI:83421"/>
        <dbReference type="ChEBI" id="CHEBI:456216"/>
        <dbReference type="EC" id="2.7.11.1"/>
    </reaction>
</comment>
<evidence type="ECO:0000256" key="3">
    <source>
        <dbReference type="ARBA" id="ARBA00022527"/>
    </source>
</evidence>
<dbReference type="EC" id="2.7.11.1" evidence="20"/>
<feature type="transmembrane region" description="Helical" evidence="22">
    <location>
        <begin position="447"/>
        <end position="470"/>
    </location>
</feature>
<keyword evidence="11 20" id="KW-0418">Kinase</keyword>
<evidence type="ECO:0000256" key="5">
    <source>
        <dbReference type="ARBA" id="ARBA00022553"/>
    </source>
</evidence>
<dbReference type="PIRSF" id="PIRSF000641">
    <property type="entry name" value="SRK"/>
    <property type="match status" value="1"/>
</dbReference>
<keyword evidence="5" id="KW-0597">Phosphoprotein</keyword>
<dbReference type="InterPro" id="IPR036426">
    <property type="entry name" value="Bulb-type_lectin_dom_sf"/>
</dbReference>
<dbReference type="Gene3D" id="3.30.200.20">
    <property type="entry name" value="Phosphorylase Kinase, domain 1"/>
    <property type="match status" value="1"/>
</dbReference>
<feature type="domain" description="Protein kinase" evidence="24">
    <location>
        <begin position="499"/>
        <end position="771"/>
    </location>
</feature>
<dbReference type="FunFam" id="3.30.200.20:FF:000370">
    <property type="entry name" value="Receptor-like protein kinase 4"/>
    <property type="match status" value="1"/>
</dbReference>
<keyword evidence="2" id="KW-1003">Cell membrane</keyword>
<keyword evidence="3 20" id="KW-0723">Serine/threonine-protein kinase</keyword>
<evidence type="ECO:0000256" key="17">
    <source>
        <dbReference type="ARBA" id="ARBA00023180"/>
    </source>
</evidence>
<evidence type="ECO:0000313" key="27">
    <source>
        <dbReference type="EMBL" id="KAF8664075.1"/>
    </source>
</evidence>
<dbReference type="Pfam" id="PF01453">
    <property type="entry name" value="B_lectin"/>
    <property type="match status" value="1"/>
</dbReference>
<feature type="domain" description="Bulb-type lectin" evidence="25">
    <location>
        <begin position="27"/>
        <end position="157"/>
    </location>
</feature>
<evidence type="ECO:0000256" key="7">
    <source>
        <dbReference type="ARBA" id="ARBA00022692"/>
    </source>
</evidence>
<comment type="subcellular location">
    <subcellularLocation>
        <location evidence="1">Cell membrane</location>
        <topology evidence="1">Single-pass type I membrane protein</topology>
    </subcellularLocation>
</comment>
<dbReference type="PROSITE" id="PS50011">
    <property type="entry name" value="PROTEIN_KINASE_DOM"/>
    <property type="match status" value="1"/>
</dbReference>
<dbReference type="EMBL" id="JACEFO010002354">
    <property type="protein sequence ID" value="KAF8664075.1"/>
    <property type="molecule type" value="Genomic_DNA"/>
</dbReference>
<evidence type="ECO:0000256" key="2">
    <source>
        <dbReference type="ARBA" id="ARBA00022475"/>
    </source>
</evidence>
<dbReference type="InterPro" id="IPR003609">
    <property type="entry name" value="Pan_app"/>
</dbReference>
<dbReference type="CDD" id="cd01098">
    <property type="entry name" value="PAN_AP_plant"/>
    <property type="match status" value="1"/>
</dbReference>
<keyword evidence="28" id="KW-1185">Reference proteome</keyword>
<dbReference type="GO" id="GO:0051707">
    <property type="term" value="P:response to other organism"/>
    <property type="evidence" value="ECO:0007669"/>
    <property type="project" value="UniProtKB-ARBA"/>
</dbReference>
<keyword evidence="7 22" id="KW-0812">Transmembrane</keyword>
<keyword evidence="4" id="KW-0245">EGF-like domain</keyword>
<evidence type="ECO:0000256" key="12">
    <source>
        <dbReference type="ARBA" id="ARBA00022840"/>
    </source>
</evidence>
<evidence type="ECO:0000256" key="16">
    <source>
        <dbReference type="ARBA" id="ARBA00023170"/>
    </source>
</evidence>
<gene>
    <name evidence="27" type="ORF">HU200_054985</name>
</gene>
<comment type="caution">
    <text evidence="27">The sequence shown here is derived from an EMBL/GenBank/DDBJ whole genome shotgun (WGS) entry which is preliminary data.</text>
</comment>
<dbReference type="OrthoDB" id="643280at2759"/>
<evidence type="ECO:0000256" key="1">
    <source>
        <dbReference type="ARBA" id="ARBA00004251"/>
    </source>
</evidence>
<evidence type="ECO:0000256" key="15">
    <source>
        <dbReference type="ARBA" id="ARBA00023157"/>
    </source>
</evidence>
<evidence type="ECO:0000259" key="24">
    <source>
        <dbReference type="PROSITE" id="PS50011"/>
    </source>
</evidence>
<dbReference type="Gene3D" id="1.10.510.10">
    <property type="entry name" value="Transferase(Phosphotransferase) domain 1"/>
    <property type="match status" value="1"/>
</dbReference>
<dbReference type="PANTHER" id="PTHR47974:SF19">
    <property type="entry name" value="RECEPTOR-LIKE SERINE_THREONINE-PROTEIN KINASE"/>
    <property type="match status" value="1"/>
</dbReference>
<dbReference type="SMART" id="SM00473">
    <property type="entry name" value="PAN_AP"/>
    <property type="match status" value="1"/>
</dbReference>
<dbReference type="SUPFAM" id="SSF56112">
    <property type="entry name" value="Protein kinase-like (PK-like)"/>
    <property type="match status" value="1"/>
</dbReference>
<evidence type="ECO:0000259" key="26">
    <source>
        <dbReference type="PROSITE" id="PS50948"/>
    </source>
</evidence>
<evidence type="ECO:0000256" key="21">
    <source>
        <dbReference type="PROSITE-ProRule" id="PRU10141"/>
    </source>
</evidence>
<evidence type="ECO:0000256" key="23">
    <source>
        <dbReference type="SAM" id="SignalP"/>
    </source>
</evidence>
<dbReference type="AlphaFoldDB" id="A0A835E3P8"/>
<dbReference type="Gene3D" id="2.90.10.10">
    <property type="entry name" value="Bulb-type lectin domain"/>
    <property type="match status" value="1"/>
</dbReference>
<evidence type="ECO:0000256" key="6">
    <source>
        <dbReference type="ARBA" id="ARBA00022679"/>
    </source>
</evidence>
<dbReference type="SUPFAM" id="SSF51110">
    <property type="entry name" value="alpha-D-mannose-specific plant lectins"/>
    <property type="match status" value="1"/>
</dbReference>
<dbReference type="CDD" id="cd00028">
    <property type="entry name" value="B_lectin"/>
    <property type="match status" value="1"/>
</dbReference>
<protein>
    <recommendedName>
        <fullName evidence="20">Receptor-like serine/threonine-protein kinase</fullName>
        <ecNumber evidence="20">2.7.11.1</ecNumber>
    </recommendedName>
</protein>
<dbReference type="PROSITE" id="PS00107">
    <property type="entry name" value="PROTEIN_KINASE_ATP"/>
    <property type="match status" value="1"/>
</dbReference>
<keyword evidence="17" id="KW-0325">Glycoprotein</keyword>
<keyword evidence="16" id="KW-0675">Receptor</keyword>
<organism evidence="27 28">
    <name type="scientific">Digitaria exilis</name>
    <dbReference type="NCBI Taxonomy" id="1010633"/>
    <lineage>
        <taxon>Eukaryota</taxon>
        <taxon>Viridiplantae</taxon>
        <taxon>Streptophyta</taxon>
        <taxon>Embryophyta</taxon>
        <taxon>Tracheophyta</taxon>
        <taxon>Spermatophyta</taxon>
        <taxon>Magnoliopsida</taxon>
        <taxon>Liliopsida</taxon>
        <taxon>Poales</taxon>
        <taxon>Poaceae</taxon>
        <taxon>PACMAD clade</taxon>
        <taxon>Panicoideae</taxon>
        <taxon>Panicodae</taxon>
        <taxon>Paniceae</taxon>
        <taxon>Anthephorinae</taxon>
        <taxon>Digitaria</taxon>
    </lineage>
</organism>
<keyword evidence="8 23" id="KW-0732">Signal</keyword>
<dbReference type="PANTHER" id="PTHR47974">
    <property type="entry name" value="OS07G0415500 PROTEIN"/>
    <property type="match status" value="1"/>
</dbReference>
<keyword evidence="10 20" id="KW-0547">Nucleotide-binding</keyword>
<dbReference type="InterPro" id="IPR017441">
    <property type="entry name" value="Protein_kinase_ATP_BS"/>
</dbReference>
<dbReference type="GO" id="GO:0004674">
    <property type="term" value="F:protein serine/threonine kinase activity"/>
    <property type="evidence" value="ECO:0007669"/>
    <property type="project" value="UniProtKB-KW"/>
</dbReference>
<feature type="domain" description="Apple" evidence="26">
    <location>
        <begin position="356"/>
        <end position="436"/>
    </location>
</feature>
<dbReference type="InterPro" id="IPR024171">
    <property type="entry name" value="SRK-like_kinase"/>
</dbReference>
<evidence type="ECO:0000256" key="10">
    <source>
        <dbReference type="ARBA" id="ARBA00022741"/>
    </source>
</evidence>
<dbReference type="Proteomes" id="UP000636709">
    <property type="component" value="Unassembled WGS sequence"/>
</dbReference>
<evidence type="ECO:0000256" key="11">
    <source>
        <dbReference type="ARBA" id="ARBA00022777"/>
    </source>
</evidence>